<dbReference type="AlphaFoldDB" id="A0A8K0DE02"/>
<dbReference type="PANTHER" id="PTHR46262">
    <property type="entry name" value="FORKHEAD BOX PROTEIN BINIOU"/>
    <property type="match status" value="1"/>
</dbReference>
<dbReference type="FunFam" id="1.10.10.10:FF:000071">
    <property type="entry name" value="Forkhead box F1"/>
    <property type="match status" value="1"/>
</dbReference>
<feature type="compositionally biased region" description="Pro residues" evidence="5">
    <location>
        <begin position="339"/>
        <end position="356"/>
    </location>
</feature>
<dbReference type="PROSITE" id="PS00658">
    <property type="entry name" value="FORK_HEAD_2"/>
    <property type="match status" value="1"/>
</dbReference>
<evidence type="ECO:0000256" key="2">
    <source>
        <dbReference type="ARBA" id="ARBA00023125"/>
    </source>
</evidence>
<feature type="DNA-binding region" description="Fork-head" evidence="4">
    <location>
        <begin position="87"/>
        <end position="181"/>
    </location>
</feature>
<dbReference type="PANTHER" id="PTHR46262:SF2">
    <property type="entry name" value="FORKHEAD BOX PROTEIN BINIOU"/>
    <property type="match status" value="1"/>
</dbReference>
<dbReference type="OrthoDB" id="5954824at2759"/>
<dbReference type="EMBL" id="VTPC01000772">
    <property type="protein sequence ID" value="KAF2904433.1"/>
    <property type="molecule type" value="Genomic_DNA"/>
</dbReference>
<evidence type="ECO:0000313" key="8">
    <source>
        <dbReference type="Proteomes" id="UP000801492"/>
    </source>
</evidence>
<evidence type="ECO:0000259" key="6">
    <source>
        <dbReference type="PROSITE" id="PS50039"/>
    </source>
</evidence>
<dbReference type="PRINTS" id="PR00053">
    <property type="entry name" value="FORKHEAD"/>
</dbReference>
<name>A0A8K0DE02_IGNLU</name>
<dbReference type="InterPro" id="IPR030456">
    <property type="entry name" value="TF_fork_head_CS_2"/>
</dbReference>
<dbReference type="GO" id="GO:0009887">
    <property type="term" value="P:animal organ morphogenesis"/>
    <property type="evidence" value="ECO:0007669"/>
    <property type="project" value="TreeGrafter"/>
</dbReference>
<dbReference type="InterPro" id="IPR036388">
    <property type="entry name" value="WH-like_DNA-bd_sf"/>
</dbReference>
<evidence type="ECO:0000256" key="3">
    <source>
        <dbReference type="ARBA" id="ARBA00023242"/>
    </source>
</evidence>
<dbReference type="PROSITE" id="PS50039">
    <property type="entry name" value="FORK_HEAD_3"/>
    <property type="match status" value="1"/>
</dbReference>
<keyword evidence="8" id="KW-1185">Reference proteome</keyword>
<gene>
    <name evidence="7" type="ORF">ILUMI_01742</name>
</gene>
<feature type="region of interest" description="Disordered" evidence="5">
    <location>
        <begin position="36"/>
        <end position="84"/>
    </location>
</feature>
<dbReference type="Gene3D" id="1.10.10.10">
    <property type="entry name" value="Winged helix-like DNA-binding domain superfamily/Winged helix DNA-binding domain"/>
    <property type="match status" value="1"/>
</dbReference>
<keyword evidence="3 4" id="KW-0539">Nucleus</keyword>
<dbReference type="Proteomes" id="UP000801492">
    <property type="component" value="Unassembled WGS sequence"/>
</dbReference>
<evidence type="ECO:0000256" key="5">
    <source>
        <dbReference type="SAM" id="MobiDB-lite"/>
    </source>
</evidence>
<organism evidence="7 8">
    <name type="scientific">Ignelater luminosus</name>
    <name type="common">Cucubano</name>
    <name type="synonym">Pyrophorus luminosus</name>
    <dbReference type="NCBI Taxonomy" id="2038154"/>
    <lineage>
        <taxon>Eukaryota</taxon>
        <taxon>Metazoa</taxon>
        <taxon>Ecdysozoa</taxon>
        <taxon>Arthropoda</taxon>
        <taxon>Hexapoda</taxon>
        <taxon>Insecta</taxon>
        <taxon>Pterygota</taxon>
        <taxon>Neoptera</taxon>
        <taxon>Endopterygota</taxon>
        <taxon>Coleoptera</taxon>
        <taxon>Polyphaga</taxon>
        <taxon>Elateriformia</taxon>
        <taxon>Elateroidea</taxon>
        <taxon>Elateridae</taxon>
        <taxon>Agrypninae</taxon>
        <taxon>Pyrophorini</taxon>
        <taxon>Ignelater</taxon>
    </lineage>
</organism>
<dbReference type="InterPro" id="IPR018122">
    <property type="entry name" value="TF_fork_head_CS_1"/>
</dbReference>
<dbReference type="GO" id="GO:0005634">
    <property type="term" value="C:nucleus"/>
    <property type="evidence" value="ECO:0007669"/>
    <property type="project" value="UniProtKB-SubCell"/>
</dbReference>
<dbReference type="InterPro" id="IPR036390">
    <property type="entry name" value="WH_DNA-bd_sf"/>
</dbReference>
<comment type="subcellular location">
    <subcellularLocation>
        <location evidence="1 4">Nucleus</location>
    </subcellularLocation>
</comment>
<evidence type="ECO:0000256" key="1">
    <source>
        <dbReference type="ARBA" id="ARBA00004123"/>
    </source>
</evidence>
<feature type="domain" description="Fork-head" evidence="6">
    <location>
        <begin position="87"/>
        <end position="181"/>
    </location>
</feature>
<reference evidence="7" key="1">
    <citation type="submission" date="2019-08" db="EMBL/GenBank/DDBJ databases">
        <title>The genome of the North American firefly Photinus pyralis.</title>
        <authorList>
            <consortium name="Photinus pyralis genome working group"/>
            <person name="Fallon T.R."/>
            <person name="Sander Lower S.E."/>
            <person name="Weng J.-K."/>
        </authorList>
    </citation>
    <scope>NUCLEOTIDE SEQUENCE</scope>
    <source>
        <strain evidence="7">TRF0915ILg1</strain>
        <tissue evidence="7">Whole body</tissue>
    </source>
</reference>
<keyword evidence="2 4" id="KW-0238">DNA-binding</keyword>
<feature type="region of interest" description="Disordered" evidence="5">
    <location>
        <begin position="337"/>
        <end position="359"/>
    </location>
</feature>
<dbReference type="GO" id="GO:0000981">
    <property type="term" value="F:DNA-binding transcription factor activity, RNA polymerase II-specific"/>
    <property type="evidence" value="ECO:0007669"/>
    <property type="project" value="TreeGrafter"/>
</dbReference>
<proteinExistence type="predicted"/>
<dbReference type="Pfam" id="PF00250">
    <property type="entry name" value="Forkhead"/>
    <property type="match status" value="1"/>
</dbReference>
<protein>
    <recommendedName>
        <fullName evidence="6">Fork-head domain-containing protein</fullName>
    </recommendedName>
</protein>
<dbReference type="SUPFAM" id="SSF46785">
    <property type="entry name" value="Winged helix' DNA-binding domain"/>
    <property type="match status" value="1"/>
</dbReference>
<evidence type="ECO:0000256" key="4">
    <source>
        <dbReference type="PROSITE-ProRule" id="PRU00089"/>
    </source>
</evidence>
<accession>A0A8K0DE02</accession>
<dbReference type="CDD" id="cd20020">
    <property type="entry name" value="FH_FOXF"/>
    <property type="match status" value="1"/>
</dbReference>
<comment type="caution">
    <text evidence="7">The sequence shown here is derived from an EMBL/GenBank/DDBJ whole genome shotgun (WGS) entry which is preliminary data.</text>
</comment>
<evidence type="ECO:0000313" key="7">
    <source>
        <dbReference type="EMBL" id="KAF2904433.1"/>
    </source>
</evidence>
<dbReference type="InterPro" id="IPR051770">
    <property type="entry name" value="Forkhead_box_regulator"/>
</dbReference>
<dbReference type="PROSITE" id="PS00657">
    <property type="entry name" value="FORK_HEAD_1"/>
    <property type="match status" value="1"/>
</dbReference>
<dbReference type="GO" id="GO:0000978">
    <property type="term" value="F:RNA polymerase II cis-regulatory region sequence-specific DNA binding"/>
    <property type="evidence" value="ECO:0007669"/>
    <property type="project" value="TreeGrafter"/>
</dbReference>
<feature type="compositionally biased region" description="Basic and acidic residues" evidence="5">
    <location>
        <begin position="69"/>
        <end position="84"/>
    </location>
</feature>
<dbReference type="SMART" id="SM00339">
    <property type="entry name" value="FH"/>
    <property type="match status" value="1"/>
</dbReference>
<sequence length="371" mass="41686">MMKEQLPEVSGSDQLQPVVHQNINIQQHLHHLHLHQHQHSVILSTDQQQSQHPLVETQHVAPESTAPDSESKPTNSEKKSGIRRQEKPPFSYIALIVMAIQHSPTKRLTLSEIYAFLQQRFPFFRGPYQGWKNSVRHNLSLNECFIKLPKGLGRPGKGHYWTIDPASEFMFEEGSFRRRPRGFRRKCQAMKPQYHPASFFGNNMSGMMNQTGGYDHQALVPSQDFSTCSYATPPAQVPAVSGSHFTGYEYPVYQQQCDRDWGSPSGPLPPYTEPSLATSYLKLSPVQEHQDALTPPPPPPPGDTFSYQYGLSSASTPNSVMRTSGGTMQPLQCDRKPYLSPPPPSIPTSLPSPPAANTPHAFYEQHIKYSM</sequence>
<feature type="region of interest" description="Disordered" evidence="5">
    <location>
        <begin position="286"/>
        <end position="305"/>
    </location>
</feature>
<dbReference type="InterPro" id="IPR001766">
    <property type="entry name" value="Fork_head_dom"/>
</dbReference>
<feature type="compositionally biased region" description="Polar residues" evidence="5">
    <location>
        <begin position="41"/>
        <end position="52"/>
    </location>
</feature>
<dbReference type="GO" id="GO:0001710">
    <property type="term" value="P:mesodermal cell fate commitment"/>
    <property type="evidence" value="ECO:0007669"/>
    <property type="project" value="UniProtKB-ARBA"/>
</dbReference>